<dbReference type="RefSeq" id="WP_229369043.1">
    <property type="nucleotide sequence ID" value="NZ_JAKIKU010000005.1"/>
</dbReference>
<keyword evidence="1" id="KW-1133">Transmembrane helix</keyword>
<comment type="caution">
    <text evidence="2">The sequence shown here is derived from an EMBL/GenBank/DDBJ whole genome shotgun (WGS) entry which is preliminary data.</text>
</comment>
<organism evidence="2 3">
    <name type="scientific">Shewanella electrodiphila</name>
    <dbReference type="NCBI Taxonomy" id="934143"/>
    <lineage>
        <taxon>Bacteria</taxon>
        <taxon>Pseudomonadati</taxon>
        <taxon>Pseudomonadota</taxon>
        <taxon>Gammaproteobacteria</taxon>
        <taxon>Alteromonadales</taxon>
        <taxon>Shewanellaceae</taxon>
        <taxon>Shewanella</taxon>
    </lineage>
</organism>
<evidence type="ECO:0000313" key="3">
    <source>
        <dbReference type="Proteomes" id="UP001202134"/>
    </source>
</evidence>
<feature type="transmembrane region" description="Helical" evidence="1">
    <location>
        <begin position="31"/>
        <end position="49"/>
    </location>
</feature>
<feature type="transmembrane region" description="Helical" evidence="1">
    <location>
        <begin position="207"/>
        <end position="232"/>
    </location>
</feature>
<evidence type="ECO:0000256" key="1">
    <source>
        <dbReference type="SAM" id="Phobius"/>
    </source>
</evidence>
<feature type="transmembrane region" description="Helical" evidence="1">
    <location>
        <begin position="86"/>
        <end position="109"/>
    </location>
</feature>
<name>A0ABT0KPQ2_9GAMM</name>
<gene>
    <name evidence="2" type="ORF">L2737_10895</name>
</gene>
<keyword evidence="3" id="KW-1185">Reference proteome</keyword>
<dbReference type="EMBL" id="JAKIKU010000005">
    <property type="protein sequence ID" value="MCL1045831.1"/>
    <property type="molecule type" value="Genomic_DNA"/>
</dbReference>
<reference evidence="2 3" key="1">
    <citation type="submission" date="2022-01" db="EMBL/GenBank/DDBJ databases">
        <title>Whole genome-based taxonomy of the Shewanellaceae.</title>
        <authorList>
            <person name="Martin-Rodriguez A.J."/>
        </authorList>
    </citation>
    <scope>NUCLEOTIDE SEQUENCE [LARGE SCALE GENOMIC DNA]</scope>
    <source>
        <strain evidence="2 3">DSM 24955</strain>
    </source>
</reference>
<feature type="transmembrane region" description="Helical" evidence="1">
    <location>
        <begin position="252"/>
        <end position="272"/>
    </location>
</feature>
<dbReference type="Proteomes" id="UP001202134">
    <property type="component" value="Unassembled WGS sequence"/>
</dbReference>
<sequence>MDASPRSSSLRQTWLIASYELSKRFTNTKGIAALIAFSLLWAIILLYPVQSASVYMLEPGFKELVQSIYGPDALGQLFSWKVAEFAVFWCIALYVFPMFSIFITADQFSSDKQRGSFRFLTLRVSRDSIFFGRFLGQMLIQGCLLLLTIIATILMVLTRDAGLFTDALLSGFSVFINVFIALLPYTAVMAVLSWYANSARQASIYAVILWAVSGILIMIINSQLPAMSFLSWVLPGSQLSLMINTQGLSSLMYAPIPLIQTLAVLIAGRIYMQRSAL</sequence>
<accession>A0ABT0KPQ2</accession>
<keyword evidence="1" id="KW-0472">Membrane</keyword>
<feature type="transmembrane region" description="Helical" evidence="1">
    <location>
        <begin position="169"/>
        <end position="195"/>
    </location>
</feature>
<proteinExistence type="predicted"/>
<feature type="transmembrane region" description="Helical" evidence="1">
    <location>
        <begin position="130"/>
        <end position="157"/>
    </location>
</feature>
<keyword evidence="1" id="KW-0812">Transmembrane</keyword>
<dbReference type="Pfam" id="PF12679">
    <property type="entry name" value="ABC2_membrane_2"/>
    <property type="match status" value="1"/>
</dbReference>
<protein>
    <submittedName>
        <fullName evidence="2">ABC transporter permease</fullName>
    </submittedName>
</protein>
<evidence type="ECO:0000313" key="2">
    <source>
        <dbReference type="EMBL" id="MCL1045831.1"/>
    </source>
</evidence>